<proteinExistence type="predicted"/>
<keyword evidence="4" id="KW-1185">Reference proteome</keyword>
<dbReference type="RefSeq" id="WP_036451942.1">
    <property type="nucleotide sequence ID" value="NZ_AWQU01000077.1"/>
</dbReference>
<sequence>MKNKTKLILFSAIGMSAMAIPSLAVFSKNEQRLNVVNKESSISRNAKAVAQDNTSFLDKKGLDNISTSIGPIVMKDQKTIESRDWYGYANWTFDITSIDKTIKSSDSTTVVDWEYLEISDSLFLITSNSCLIKINATTGEVLASADKNTSGISDADRISGISYNDTLYAWNSKSTSTTIYSVDRNTLKSNKKSMDTSSNSNDFLTTNKLQAIYPLDVGYNIALTTENNENDGSIKKVKATMVDDNIKPLVPKKEPVAITNDATQTKQEIEIDLTNLNGTSTGLNWNDIYKNSFYRSATKTTLLFIGNKAYEISLNKNAVEKSNITEITTIQSNAPEKKENQKSFNSSFIDSNNLVVFKREGDKSISSLTIDNKVNVLDLKNSTNNSLKAIIDGDTSNTNKLMVFGVPTEANKKANAGNLIYLADAGSKFATGFESNIVKPNNFFQDQLQLKTIDSVSVSKLLPSQMNISNFKIEGSGADAIRPDNADAKFTVDDLNGSISLKLLSTRNAWYSRTNNIKTKTYLHYSNKNLMKTSTAINWASNEIFKSLYGKNTPGQITEDILEKNKDTILPSNNITSNNGYTNIKKSFLIVNRNDTNGEITIEATVTYTDKYNTTINYSLNQQKYTIKAASTSDYKFEFYGQTNGQDGSDGNIQGLPVIDINSISGNSALNDLKKFIPSFIEPDPNKLADAFIKTQDSYPIAKELRNVYIKDKDDANGQLTIAVDYVGLRKDVKSHFERRFGGFQTTTTAKVTFKGQNVPKDQVSPEIKNIFKDETTTFINIKDVYPEYTDKISDEVTEIAKTYSDGIAKLSAMGYSPEVRIISDNNGAQYGYLQVELDYSKPTTEQRKKIPQSFYNEFGLKNGKITQVYIGFLPVSTRFGITLKNYYSQEVQNIVNNYSVESHVSYDDLLKTLNYKGYLQGEVNILNVNWNGEKLEFMVSGKSAKYPSVASTYNFTIDWAPKFASIRERNLILAVVLTLAGIGVVAFGIGVYILRKNKIRRLLK</sequence>
<evidence type="ECO:0000313" key="4">
    <source>
        <dbReference type="Proteomes" id="UP000028523"/>
    </source>
</evidence>
<feature type="chain" id="PRO_5001783057" evidence="2">
    <location>
        <begin position="20"/>
        <end position="1005"/>
    </location>
</feature>
<keyword evidence="1" id="KW-0472">Membrane</keyword>
<keyword evidence="1" id="KW-0812">Transmembrane</keyword>
<protein>
    <submittedName>
        <fullName evidence="3">Uncharacterized protein</fullName>
    </submittedName>
</protein>
<dbReference type="Proteomes" id="UP000028523">
    <property type="component" value="Unassembled WGS sequence"/>
</dbReference>
<organism evidence="3 4">
    <name type="scientific">Malacoplasma iowae DK-CPA</name>
    <dbReference type="NCBI Taxonomy" id="1394179"/>
    <lineage>
        <taxon>Bacteria</taxon>
        <taxon>Bacillati</taxon>
        <taxon>Mycoplasmatota</taxon>
        <taxon>Mycoplasmoidales</taxon>
        <taxon>Mycoplasmoidaceae</taxon>
        <taxon>Malacoplasma</taxon>
    </lineage>
</organism>
<name>A0A084U3N3_MALIO</name>
<reference evidence="3 4" key="1">
    <citation type="journal article" date="2014" name="PLoS ONE">
        <title>Reduction of Hydrogen Peroxide Accumulation and Toxicity by a Catalase from Mycoplasma iowae.</title>
        <authorList>
            <person name="Pritchard R.E."/>
            <person name="Prassinos A.J."/>
            <person name="Osborne J.D."/>
            <person name="Raviv Z."/>
            <person name="Balish M.F."/>
        </authorList>
    </citation>
    <scope>NUCLEOTIDE SEQUENCE [LARGE SCALE GENOMIC DNA]</scope>
    <source>
        <strain evidence="3 4">DK-CPA</strain>
    </source>
</reference>
<accession>A0A084U3N3</accession>
<comment type="caution">
    <text evidence="3">The sequence shown here is derived from an EMBL/GenBank/DDBJ whole genome shotgun (WGS) entry which is preliminary data.</text>
</comment>
<dbReference type="EMBL" id="AWQU01000077">
    <property type="protein sequence ID" value="KFB07569.1"/>
    <property type="molecule type" value="Genomic_DNA"/>
</dbReference>
<evidence type="ECO:0000256" key="1">
    <source>
        <dbReference type="SAM" id="Phobius"/>
    </source>
</evidence>
<feature type="signal peptide" evidence="2">
    <location>
        <begin position="1"/>
        <end position="19"/>
    </location>
</feature>
<keyword evidence="1" id="KW-1133">Transmembrane helix</keyword>
<keyword evidence="2" id="KW-0732">Signal</keyword>
<dbReference type="AlphaFoldDB" id="A0A084U3N3"/>
<evidence type="ECO:0000256" key="2">
    <source>
        <dbReference type="SAM" id="SignalP"/>
    </source>
</evidence>
<gene>
    <name evidence="3" type="ORF">P271_413</name>
</gene>
<evidence type="ECO:0000313" key="3">
    <source>
        <dbReference type="EMBL" id="KFB07569.1"/>
    </source>
</evidence>
<feature type="transmembrane region" description="Helical" evidence="1">
    <location>
        <begin position="972"/>
        <end position="995"/>
    </location>
</feature>